<keyword evidence="6 7" id="KW-0472">Membrane</keyword>
<feature type="transmembrane region" description="Helical" evidence="7">
    <location>
        <begin position="254"/>
        <end position="276"/>
    </location>
</feature>
<keyword evidence="4 7" id="KW-0812">Transmembrane</keyword>
<comment type="subcellular location">
    <subcellularLocation>
        <location evidence="1">Cell membrane</location>
        <topology evidence="1">Multi-pass membrane protein</topology>
    </subcellularLocation>
</comment>
<dbReference type="Proteomes" id="UP000033451">
    <property type="component" value="Unassembled WGS sequence"/>
</dbReference>
<reference evidence="9 12" key="2">
    <citation type="journal article" date="2018" name="Nat. Biotechnol.">
        <title>A standardized bacterial taxonomy based on genome phylogeny substantially revises the tree of life.</title>
        <authorList>
            <person name="Parks D.H."/>
            <person name="Chuvochina M."/>
            <person name="Waite D.W."/>
            <person name="Rinke C."/>
            <person name="Skarshewski A."/>
            <person name="Chaumeil P.A."/>
            <person name="Hugenholtz P."/>
        </authorList>
    </citation>
    <scope>NUCLEOTIDE SEQUENCE [LARGE SCALE GENOMIC DNA]</scope>
    <source>
        <strain evidence="9">UBA9152</strain>
    </source>
</reference>
<keyword evidence="2" id="KW-0813">Transport</keyword>
<proteinExistence type="predicted"/>
<feature type="domain" description="Major facilitator superfamily (MFS) profile" evidence="8">
    <location>
        <begin position="6"/>
        <end position="400"/>
    </location>
</feature>
<feature type="transmembrane region" description="Helical" evidence="7">
    <location>
        <begin position="283"/>
        <end position="303"/>
    </location>
</feature>
<evidence type="ECO:0000256" key="5">
    <source>
        <dbReference type="ARBA" id="ARBA00022989"/>
    </source>
</evidence>
<dbReference type="GO" id="GO:0005886">
    <property type="term" value="C:plasma membrane"/>
    <property type="evidence" value="ECO:0007669"/>
    <property type="project" value="UniProtKB-SubCell"/>
</dbReference>
<gene>
    <name evidence="10" type="primary">mdtL_1</name>
    <name evidence="9" type="ORF">DCP95_07405</name>
    <name evidence="10" type="ORF">RR49_01099</name>
</gene>
<evidence type="ECO:0000256" key="6">
    <source>
        <dbReference type="ARBA" id="ARBA00023136"/>
    </source>
</evidence>
<accession>A0A0F0M0R0</accession>
<dbReference type="EMBL" id="DMNG01000126">
    <property type="protein sequence ID" value="HAN24384.1"/>
    <property type="molecule type" value="Genomic_DNA"/>
</dbReference>
<feature type="transmembrane region" description="Helical" evidence="7">
    <location>
        <begin position="143"/>
        <end position="165"/>
    </location>
</feature>
<dbReference type="EMBL" id="JYIY01000068">
    <property type="protein sequence ID" value="KJL37211.1"/>
    <property type="molecule type" value="Genomic_DNA"/>
</dbReference>
<keyword evidence="5 7" id="KW-1133">Transmembrane helix</keyword>
<feature type="transmembrane region" description="Helical" evidence="7">
    <location>
        <begin position="54"/>
        <end position="72"/>
    </location>
</feature>
<dbReference type="Pfam" id="PF07690">
    <property type="entry name" value="MFS_1"/>
    <property type="match status" value="1"/>
</dbReference>
<evidence type="ECO:0000259" key="8">
    <source>
        <dbReference type="PROSITE" id="PS50850"/>
    </source>
</evidence>
<comment type="caution">
    <text evidence="10">The sequence shown here is derived from an EMBL/GenBank/DDBJ whole genome shotgun (WGS) entry which is preliminary data.</text>
</comment>
<dbReference type="SUPFAM" id="SSF103473">
    <property type="entry name" value="MFS general substrate transporter"/>
    <property type="match status" value="1"/>
</dbReference>
<dbReference type="RefSeq" id="WP_045247058.1">
    <property type="nucleotide sequence ID" value="NZ_JBOFAV010000012.1"/>
</dbReference>
<dbReference type="PROSITE" id="PS50850">
    <property type="entry name" value="MFS"/>
    <property type="match status" value="1"/>
</dbReference>
<dbReference type="InterPro" id="IPR011701">
    <property type="entry name" value="MFS"/>
</dbReference>
<dbReference type="AlphaFoldDB" id="A0A0F0M0R0"/>
<keyword evidence="3" id="KW-1003">Cell membrane</keyword>
<feature type="transmembrane region" description="Helical" evidence="7">
    <location>
        <begin position="171"/>
        <end position="192"/>
    </location>
</feature>
<evidence type="ECO:0000256" key="7">
    <source>
        <dbReference type="SAM" id="Phobius"/>
    </source>
</evidence>
<dbReference type="PATRIC" id="fig|400772.4.peg.1123"/>
<dbReference type="PANTHER" id="PTHR23517:SF13">
    <property type="entry name" value="MAJOR FACILITATOR SUPERFAMILY MFS_1"/>
    <property type="match status" value="1"/>
</dbReference>
<evidence type="ECO:0000313" key="9">
    <source>
        <dbReference type="EMBL" id="HAN24384.1"/>
    </source>
</evidence>
<dbReference type="Gene3D" id="1.20.1250.20">
    <property type="entry name" value="MFS general substrate transporter like domains"/>
    <property type="match status" value="1"/>
</dbReference>
<keyword evidence="11" id="KW-1185">Reference proteome</keyword>
<evidence type="ECO:0000313" key="12">
    <source>
        <dbReference type="Proteomes" id="UP000257479"/>
    </source>
</evidence>
<feature type="transmembrane region" description="Helical" evidence="7">
    <location>
        <begin position="109"/>
        <end position="131"/>
    </location>
</feature>
<feature type="transmembrane region" description="Helical" evidence="7">
    <location>
        <begin position="220"/>
        <end position="242"/>
    </location>
</feature>
<evidence type="ECO:0000256" key="1">
    <source>
        <dbReference type="ARBA" id="ARBA00004651"/>
    </source>
</evidence>
<dbReference type="Proteomes" id="UP000257479">
    <property type="component" value="Unassembled WGS sequence"/>
</dbReference>
<protein>
    <submittedName>
        <fullName evidence="9">MFS transporter</fullName>
    </submittedName>
    <submittedName>
        <fullName evidence="10">Multidrug resistance protein MdtL</fullName>
    </submittedName>
</protein>
<feature type="transmembrane region" description="Helical" evidence="7">
    <location>
        <begin position="84"/>
        <end position="103"/>
    </location>
</feature>
<sequence length="413" mass="42049">MSISPTSIARASRRFTYGFALAILSVTAMMAGASAPSPFYSVLAVRIGFDAATTTVVFAVYALALLATLLLAGSISDYVGRRPAISAGLVLLAASVFLFWNAHSIALLIAARIVQGIASGLLLSALSAAVIDLEPASRPGSAAVWNAVAPMAGLAVGAVIPGILLDVTPDAFTAVFAPLTALYLVLAALVWLAPETAPRLPGVLASFRIRIGVPRSMRALFLNSVPAIFAGWATGGLFLSLGPSIVHAELGVSAHLWQGFAVSLLAGSGALSAFLIRRRSARVVTIYGTSALAVGTLLTLVALSTSSLVGYFVAVAVAGSGFGTAFFGVIRSLAPHIPATARADVFAVIFMVSYLAMALPVVAAGFLVQVLGLSAVTYGYGVGVAVFAALAAVLRLRRPDARVEPAASPALGG</sequence>
<dbReference type="PANTHER" id="PTHR23517">
    <property type="entry name" value="RESISTANCE PROTEIN MDTM, PUTATIVE-RELATED-RELATED"/>
    <property type="match status" value="1"/>
</dbReference>
<evidence type="ECO:0000256" key="2">
    <source>
        <dbReference type="ARBA" id="ARBA00022448"/>
    </source>
</evidence>
<dbReference type="InterPro" id="IPR050171">
    <property type="entry name" value="MFS_Transporters"/>
</dbReference>
<evidence type="ECO:0000256" key="3">
    <source>
        <dbReference type="ARBA" id="ARBA00022475"/>
    </source>
</evidence>
<evidence type="ECO:0000256" key="4">
    <source>
        <dbReference type="ARBA" id="ARBA00022692"/>
    </source>
</evidence>
<dbReference type="GO" id="GO:0022857">
    <property type="term" value="F:transmembrane transporter activity"/>
    <property type="evidence" value="ECO:0007669"/>
    <property type="project" value="InterPro"/>
</dbReference>
<evidence type="ECO:0000313" key="10">
    <source>
        <dbReference type="EMBL" id="KJL37211.1"/>
    </source>
</evidence>
<dbReference type="InterPro" id="IPR036259">
    <property type="entry name" value="MFS_trans_sf"/>
</dbReference>
<evidence type="ECO:0000313" key="11">
    <source>
        <dbReference type="Proteomes" id="UP000033451"/>
    </source>
</evidence>
<organism evidence="10 11">
    <name type="scientific">Microbacterium ginsengisoli</name>
    <dbReference type="NCBI Taxonomy" id="400772"/>
    <lineage>
        <taxon>Bacteria</taxon>
        <taxon>Bacillati</taxon>
        <taxon>Actinomycetota</taxon>
        <taxon>Actinomycetes</taxon>
        <taxon>Micrococcales</taxon>
        <taxon>Microbacteriaceae</taxon>
        <taxon>Microbacterium</taxon>
    </lineage>
</organism>
<reference evidence="10 11" key="1">
    <citation type="submission" date="2015-02" db="EMBL/GenBank/DDBJ databases">
        <title>Draft genome sequences of ten Microbacterium spp. with emphasis on heavy metal contaminated environments.</title>
        <authorList>
            <person name="Corretto E."/>
        </authorList>
    </citation>
    <scope>NUCLEOTIDE SEQUENCE [LARGE SCALE GENOMIC DNA]</scope>
    <source>
        <strain evidence="10 11">DSM 18659</strain>
    </source>
</reference>
<feature type="transmembrane region" description="Helical" evidence="7">
    <location>
        <begin position="345"/>
        <end position="371"/>
    </location>
</feature>
<feature type="transmembrane region" description="Helical" evidence="7">
    <location>
        <begin position="309"/>
        <end position="333"/>
    </location>
</feature>
<feature type="transmembrane region" description="Helical" evidence="7">
    <location>
        <begin position="377"/>
        <end position="396"/>
    </location>
</feature>
<name>A0A0F0M0R0_9MICO</name>
<dbReference type="OrthoDB" id="3177957at2"/>
<dbReference type="STRING" id="400772.RR49_01099"/>
<dbReference type="InterPro" id="IPR020846">
    <property type="entry name" value="MFS_dom"/>
</dbReference>